<keyword evidence="4" id="KW-0479">Metal-binding</keyword>
<gene>
    <name evidence="9" type="ORF">SMD27_17750</name>
</gene>
<protein>
    <recommendedName>
        <fullName evidence="3">carbonic anhydrase</fullName>
        <ecNumber evidence="3">4.2.1.1</ecNumber>
    </recommendedName>
</protein>
<proteinExistence type="inferred from homology"/>
<evidence type="ECO:0000313" key="10">
    <source>
        <dbReference type="Proteomes" id="UP001279642"/>
    </source>
</evidence>
<organism evidence="9 10">
    <name type="scientific">Dongia soli</name>
    <dbReference type="NCBI Taxonomy" id="600628"/>
    <lineage>
        <taxon>Bacteria</taxon>
        <taxon>Pseudomonadati</taxon>
        <taxon>Pseudomonadota</taxon>
        <taxon>Alphaproteobacteria</taxon>
        <taxon>Rhodospirillales</taxon>
        <taxon>Dongiaceae</taxon>
        <taxon>Dongia</taxon>
    </lineage>
</organism>
<dbReference type="PANTHER" id="PTHR11002:SF76">
    <property type="entry name" value="CARBONIC ANHYDRASE"/>
    <property type="match status" value="1"/>
</dbReference>
<comment type="caution">
    <text evidence="9">The sequence shown here is derived from an EMBL/GenBank/DDBJ whole genome shotgun (WGS) entry which is preliminary data.</text>
</comment>
<dbReference type="Gene3D" id="3.40.1050.10">
    <property type="entry name" value="Carbonic anhydrase"/>
    <property type="match status" value="1"/>
</dbReference>
<dbReference type="PROSITE" id="PS51257">
    <property type="entry name" value="PROKAR_LIPOPROTEIN"/>
    <property type="match status" value="1"/>
</dbReference>
<evidence type="ECO:0000313" key="9">
    <source>
        <dbReference type="EMBL" id="MDY0884692.1"/>
    </source>
</evidence>
<dbReference type="InterPro" id="IPR001765">
    <property type="entry name" value="Carbonic_anhydrase"/>
</dbReference>
<comment type="similarity">
    <text evidence="2">Belongs to the beta-class carbonic anhydrase family.</text>
</comment>
<feature type="transmembrane region" description="Helical" evidence="8">
    <location>
        <begin position="55"/>
        <end position="80"/>
    </location>
</feature>
<dbReference type="PANTHER" id="PTHR11002">
    <property type="entry name" value="CARBONIC ANHYDRASE"/>
    <property type="match status" value="1"/>
</dbReference>
<dbReference type="EMBL" id="JAXCLW010000005">
    <property type="protein sequence ID" value="MDY0884692.1"/>
    <property type="molecule type" value="Genomic_DNA"/>
</dbReference>
<dbReference type="CDD" id="cd03378">
    <property type="entry name" value="beta_CA_cladeC"/>
    <property type="match status" value="1"/>
</dbReference>
<evidence type="ECO:0000256" key="5">
    <source>
        <dbReference type="ARBA" id="ARBA00022833"/>
    </source>
</evidence>
<comment type="catalytic activity">
    <reaction evidence="7">
        <text>hydrogencarbonate + H(+) = CO2 + H2O</text>
        <dbReference type="Rhea" id="RHEA:10748"/>
        <dbReference type="ChEBI" id="CHEBI:15377"/>
        <dbReference type="ChEBI" id="CHEBI:15378"/>
        <dbReference type="ChEBI" id="CHEBI:16526"/>
        <dbReference type="ChEBI" id="CHEBI:17544"/>
        <dbReference type="EC" id="4.2.1.1"/>
    </reaction>
</comment>
<evidence type="ECO:0000256" key="4">
    <source>
        <dbReference type="ARBA" id="ARBA00022723"/>
    </source>
</evidence>
<reference evidence="9 10" key="1">
    <citation type="journal article" date="2016" name="Antonie Van Leeuwenhoek">
        <title>Dongia soli sp. nov., isolated from soil from Dokdo, Korea.</title>
        <authorList>
            <person name="Kim D.U."/>
            <person name="Lee H."/>
            <person name="Kim H."/>
            <person name="Kim S.G."/>
            <person name="Ka J.O."/>
        </authorList>
    </citation>
    <scope>NUCLEOTIDE SEQUENCE [LARGE SCALE GENOMIC DNA]</scope>
    <source>
        <strain evidence="9 10">D78</strain>
    </source>
</reference>
<dbReference type="RefSeq" id="WP_320509764.1">
    <property type="nucleotide sequence ID" value="NZ_JAXCLW010000005.1"/>
</dbReference>
<evidence type="ECO:0000256" key="3">
    <source>
        <dbReference type="ARBA" id="ARBA00012925"/>
    </source>
</evidence>
<keyword evidence="10" id="KW-1185">Reference proteome</keyword>
<sequence length="282" mass="28953">MGERSRTDRAQPTTLPAAGCACGCHACGADHQRAADSHTSGAQGSSRRDVLRGGFSGLAFAGLATAGLGTAGMSGALLSWPRRAAAQSTLPPDEALARLQAGNARFVTQHMNSFAEDLTILKQNTVAKQEPFAAILSCADSRVPVELIFDQTIGQLFVTRVAGNVATPEIIASLEYSAAVLGVRVIMVLGHGGCGAVKAAIEGKPVPGQISTLYASIRPAVDVAGGDGDTPDLAYTIKVNASVQAHLLATASPVLAGLIKEKQLKIVPAFYNLADGKVGLLV</sequence>
<evidence type="ECO:0000256" key="7">
    <source>
        <dbReference type="ARBA" id="ARBA00048348"/>
    </source>
</evidence>
<evidence type="ECO:0000256" key="1">
    <source>
        <dbReference type="ARBA" id="ARBA00001947"/>
    </source>
</evidence>
<dbReference type="EC" id="4.2.1.1" evidence="3"/>
<keyword evidence="8" id="KW-0472">Membrane</keyword>
<dbReference type="InterPro" id="IPR036874">
    <property type="entry name" value="Carbonic_anhydrase_sf"/>
</dbReference>
<evidence type="ECO:0000256" key="6">
    <source>
        <dbReference type="ARBA" id="ARBA00023239"/>
    </source>
</evidence>
<comment type="cofactor">
    <cofactor evidence="1">
        <name>Zn(2+)</name>
        <dbReference type="ChEBI" id="CHEBI:29105"/>
    </cofactor>
</comment>
<dbReference type="Pfam" id="PF00484">
    <property type="entry name" value="Pro_CA"/>
    <property type="match status" value="1"/>
</dbReference>
<evidence type="ECO:0000256" key="8">
    <source>
        <dbReference type="SAM" id="Phobius"/>
    </source>
</evidence>
<accession>A0ABU5EFK8</accession>
<dbReference type="Proteomes" id="UP001279642">
    <property type="component" value="Unassembled WGS sequence"/>
</dbReference>
<evidence type="ECO:0000256" key="2">
    <source>
        <dbReference type="ARBA" id="ARBA00006217"/>
    </source>
</evidence>
<name>A0ABU5EFK8_9PROT</name>
<keyword evidence="5" id="KW-0862">Zinc</keyword>
<dbReference type="SMART" id="SM00947">
    <property type="entry name" value="Pro_CA"/>
    <property type="match status" value="1"/>
</dbReference>
<keyword evidence="8" id="KW-1133">Transmembrane helix</keyword>
<keyword evidence="8" id="KW-0812">Transmembrane</keyword>
<dbReference type="SUPFAM" id="SSF53056">
    <property type="entry name" value="beta-carbonic anhydrase, cab"/>
    <property type="match status" value="1"/>
</dbReference>
<keyword evidence="6" id="KW-0456">Lyase</keyword>